<dbReference type="Proteomes" id="UP000001429">
    <property type="component" value="Chromosome 5"/>
</dbReference>
<feature type="active site" evidence="6">
    <location>
        <position position="156"/>
    </location>
</feature>
<feature type="active site" evidence="6">
    <location>
        <position position="309"/>
    </location>
</feature>
<dbReference type="MEROPS" id="C02.008"/>
<keyword evidence="4 6" id="KW-0788">Thiol protease</keyword>
<evidence type="ECO:0000256" key="3">
    <source>
        <dbReference type="ARBA" id="ARBA00022801"/>
    </source>
</evidence>
<dbReference type="SUPFAM" id="SSF54001">
    <property type="entry name" value="Cysteine proteinases"/>
    <property type="match status" value="1"/>
</dbReference>
<dbReference type="InterPro" id="IPR036213">
    <property type="entry name" value="Calpain_III_sf"/>
</dbReference>
<dbReference type="VEuPathDB" id="FungiDB:CAWG_04869"/>
<keyword evidence="3 6" id="KW-0378">Hydrolase</keyword>
<dbReference type="PROSITE" id="PS50203">
    <property type="entry name" value="CALPAIN_CAT"/>
    <property type="match status" value="1"/>
</dbReference>
<organism evidence="8 9">
    <name type="scientific">Candida albicans (strain WO-1)</name>
    <name type="common">Yeast</name>
    <dbReference type="NCBI Taxonomy" id="294748"/>
    <lineage>
        <taxon>Eukaryota</taxon>
        <taxon>Fungi</taxon>
        <taxon>Dikarya</taxon>
        <taxon>Ascomycota</taxon>
        <taxon>Saccharomycotina</taxon>
        <taxon>Pichiomycetes</taxon>
        <taxon>Debaryomycetaceae</taxon>
        <taxon>Candida/Lodderomyces clade</taxon>
        <taxon>Candida</taxon>
    </lineage>
</organism>
<feature type="active site" evidence="6">
    <location>
        <position position="325"/>
    </location>
</feature>
<dbReference type="GO" id="GO:0006508">
    <property type="term" value="P:proteolysis"/>
    <property type="evidence" value="ECO:0007669"/>
    <property type="project" value="UniProtKB-KW"/>
</dbReference>
<dbReference type="PANTHER" id="PTHR46143">
    <property type="entry name" value="CALPAIN-7"/>
    <property type="match status" value="1"/>
</dbReference>
<dbReference type="HOGENOM" id="CLU_023416_0_0_1"/>
<keyword evidence="9" id="KW-1185">Reference proteome</keyword>
<dbReference type="InterPro" id="IPR001300">
    <property type="entry name" value="Peptidase_C2_calpain_cat"/>
</dbReference>
<dbReference type="GO" id="GO:0004198">
    <property type="term" value="F:calcium-dependent cysteine-type endopeptidase activity"/>
    <property type="evidence" value="ECO:0007669"/>
    <property type="project" value="InterPro"/>
</dbReference>
<sequence>MPTPCLEQFLHHLEKSHLYLSIDNTKQAKKECLELIKILNSIAKTTPLPEIKVLSQYTLNHYESLDKPRTISDKLEWISSKLTQETFFPPVIQFNENFTSHNELFVDTTSPIQDNDNKIFEKLPNKLAKFEYIEISNWNNNITHLKNLYQDILPNCSFVSSFLAIIDANIPIIDTITPQKSSQKYKVSLRFNGALRNVIVDSKFPIMPNSRNLIIKSYSDTELYWPALIEKAYLTIMGNGYNFSGSNMANDAYVLSGWLPQIIKLSNGQLPSNINDLWRLRTQGKVTMGIGTGTLSKQLSSQLHLVSGHDYVIDNIKDGVITVKNPWLDPKDRVVEIKNFNHFKYLYVNWKPNHKPYQHHFLYQAKPNTYNQPQFTIKCMEETWILLERHLPETSSSSSSSHWMDMNVYETEYKIITPSQYKKYLSVETNNRLQLIKLKPGVFTIVISSNKPCRFTLSSFNAMFSKSKYKYDYTETVNGEWNSDINGGNWAMSTYINNPQYDIIAKQTTELIMGMHGQGQINFHLFHSSSDSMGERIQNFDKTKLINYQNYNASYQSSSYRLTPGHYKLVVSEYDRSIGTYQLVLNSSEPITITKIPPFLGLYNISKSFNWDNTNRFKLKFETTGYNSKVKIKIAYFNGKSDFELQTSYRPAMRASLFNSQTKQPIQINEQFNDSLYGVFLHEILPLPEEYILLIERFEIGYGRCVVEIGCNNKVILK</sequence>
<gene>
    <name evidence="8" type="ORF">CAWG_04869</name>
</gene>
<dbReference type="OrthoDB" id="167576at2759"/>
<dbReference type="AlphaFoldDB" id="C4YS11"/>
<dbReference type="PANTHER" id="PTHR46143:SF1">
    <property type="entry name" value="CALPAIN-7"/>
    <property type="match status" value="1"/>
</dbReference>
<dbReference type="InterPro" id="IPR038765">
    <property type="entry name" value="Papain-like_cys_pep_sf"/>
</dbReference>
<evidence type="ECO:0000256" key="1">
    <source>
        <dbReference type="ARBA" id="ARBA00010193"/>
    </source>
</evidence>
<evidence type="ECO:0000313" key="9">
    <source>
        <dbReference type="Proteomes" id="UP000001429"/>
    </source>
</evidence>
<evidence type="ECO:0000256" key="2">
    <source>
        <dbReference type="ARBA" id="ARBA00022670"/>
    </source>
</evidence>
<dbReference type="EMBL" id="CM000311">
    <property type="protein sequence ID" value="EEQ46514.1"/>
    <property type="molecule type" value="Genomic_DNA"/>
</dbReference>
<dbReference type="PaxDb" id="5476-C4YS11"/>
<dbReference type="Gene3D" id="2.60.120.380">
    <property type="match status" value="1"/>
</dbReference>
<name>C4YS11_CANAW</name>
<dbReference type="SMART" id="SM00230">
    <property type="entry name" value="CysPc"/>
    <property type="match status" value="1"/>
</dbReference>
<protein>
    <recommendedName>
        <fullName evidence="5">Cysteine protease RIM13</fullName>
    </recommendedName>
</protein>
<accession>C4YS11</accession>
<evidence type="ECO:0000256" key="5">
    <source>
        <dbReference type="ARBA" id="ARBA00042255"/>
    </source>
</evidence>
<reference evidence="8 9" key="1">
    <citation type="journal article" date="2009" name="Nature">
        <title>Evolution of pathogenicity and sexual reproduction in eight Candida genomes.</title>
        <authorList>
            <person name="Butler G."/>
            <person name="Rasmussen M.D."/>
            <person name="Lin M.F."/>
            <person name="Santos M.A."/>
            <person name="Sakthikumar S."/>
            <person name="Munro C.A."/>
            <person name="Rheinbay E."/>
            <person name="Grabherr M."/>
            <person name="Forche A."/>
            <person name="Reedy J.L."/>
            <person name="Agrafioti I."/>
            <person name="Arnaud M.B."/>
            <person name="Bates S."/>
            <person name="Brown A.J."/>
            <person name="Brunke S."/>
            <person name="Costanzo M.C."/>
            <person name="Fitzpatrick D.A."/>
            <person name="de Groot P.W."/>
            <person name="Harris D."/>
            <person name="Hoyer L.L."/>
            <person name="Hube B."/>
            <person name="Klis F.M."/>
            <person name="Kodira C."/>
            <person name="Lennard N."/>
            <person name="Logue M.E."/>
            <person name="Martin R."/>
            <person name="Neiman A.M."/>
            <person name="Nikolaou E."/>
            <person name="Quail M.A."/>
            <person name="Quinn J."/>
            <person name="Santos M.C."/>
            <person name="Schmitzberger F.F."/>
            <person name="Sherlock G."/>
            <person name="Shah P."/>
            <person name="Silverstein K.A."/>
            <person name="Skrzypek M.S."/>
            <person name="Soll D."/>
            <person name="Staggs R."/>
            <person name="Stansfield I."/>
            <person name="Stumpf M.P."/>
            <person name="Sudbery P.E."/>
            <person name="Srikantha T."/>
            <person name="Zeng Q."/>
            <person name="Berman J."/>
            <person name="Berriman M."/>
            <person name="Heitman J."/>
            <person name="Gow N.A."/>
            <person name="Lorenz M.C."/>
            <person name="Birren B.W."/>
            <person name="Kellis M."/>
            <person name="Cuomo C.A."/>
        </authorList>
    </citation>
    <scope>NUCLEOTIDE SEQUENCE [LARGE SCALE GENOMIC DNA]</scope>
    <source>
        <strain evidence="8 9">WO-1</strain>
    </source>
</reference>
<dbReference type="OMA" id="GWLPQII"/>
<comment type="similarity">
    <text evidence="1">Belongs to the peptidase C2 family. PalB/RIM13 subfamily.</text>
</comment>
<dbReference type="InterPro" id="IPR051297">
    <property type="entry name" value="PalB/RIM13"/>
</dbReference>
<evidence type="ECO:0000256" key="4">
    <source>
        <dbReference type="ARBA" id="ARBA00022807"/>
    </source>
</evidence>
<dbReference type="Pfam" id="PF00648">
    <property type="entry name" value="Peptidase_C2"/>
    <property type="match status" value="1"/>
</dbReference>
<dbReference type="SUPFAM" id="SSF49758">
    <property type="entry name" value="Calpain large subunit, middle domain (domain III)"/>
    <property type="match status" value="1"/>
</dbReference>
<evidence type="ECO:0000259" key="7">
    <source>
        <dbReference type="PROSITE" id="PS50203"/>
    </source>
</evidence>
<proteinExistence type="inferred from homology"/>
<evidence type="ECO:0000313" key="8">
    <source>
        <dbReference type="EMBL" id="EEQ46514.1"/>
    </source>
</evidence>
<keyword evidence="2 6" id="KW-0645">Protease</keyword>
<evidence type="ECO:0000256" key="6">
    <source>
        <dbReference type="PROSITE-ProRule" id="PRU00239"/>
    </source>
</evidence>
<feature type="domain" description="Calpain catalytic" evidence="7">
    <location>
        <begin position="147"/>
        <end position="327"/>
    </location>
</feature>